<dbReference type="PANTHER" id="PTHR43649:SF31">
    <property type="entry name" value="SN-GLYCEROL-3-PHOSPHATE-BINDING PERIPLASMIC PROTEIN UGPB"/>
    <property type="match status" value="1"/>
</dbReference>
<reference evidence="7 8" key="1">
    <citation type="submission" date="2024-03" db="EMBL/GenBank/DDBJ databases">
        <title>Mouse gut bacterial collection (mGBC) of GemPharmatech.</title>
        <authorList>
            <person name="He Y."/>
            <person name="Dong L."/>
            <person name="Wu D."/>
            <person name="Gao X."/>
            <person name="Lin Z."/>
        </authorList>
    </citation>
    <scope>NUCLEOTIDE SEQUENCE [LARGE SCALE GENOMIC DNA]</scope>
    <source>
        <strain evidence="7 8">61-15</strain>
    </source>
</reference>
<protein>
    <submittedName>
        <fullName evidence="7">Extracellular solute-binding protein</fullName>
    </submittedName>
</protein>
<dbReference type="Pfam" id="PF13416">
    <property type="entry name" value="SBP_bac_8"/>
    <property type="match status" value="1"/>
</dbReference>
<evidence type="ECO:0000256" key="3">
    <source>
        <dbReference type="ARBA" id="ARBA00022448"/>
    </source>
</evidence>
<keyword evidence="3" id="KW-0813">Transport</keyword>
<dbReference type="PROSITE" id="PS51257">
    <property type="entry name" value="PROKAR_LIPOPROTEIN"/>
    <property type="match status" value="1"/>
</dbReference>
<comment type="caution">
    <text evidence="7">The sequence shown here is derived from an EMBL/GenBank/DDBJ whole genome shotgun (WGS) entry which is preliminary data.</text>
</comment>
<evidence type="ECO:0000256" key="5">
    <source>
        <dbReference type="ARBA" id="ARBA00022764"/>
    </source>
</evidence>
<evidence type="ECO:0000256" key="4">
    <source>
        <dbReference type="ARBA" id="ARBA00022729"/>
    </source>
</evidence>
<evidence type="ECO:0000313" key="7">
    <source>
        <dbReference type="EMBL" id="MEY8443571.1"/>
    </source>
</evidence>
<comment type="similarity">
    <text evidence="2">Belongs to the bacterial solute-binding protein 1 family.</text>
</comment>
<dbReference type="PANTHER" id="PTHR43649">
    <property type="entry name" value="ARABINOSE-BINDING PROTEIN-RELATED"/>
    <property type="match status" value="1"/>
</dbReference>
<dbReference type="SUPFAM" id="SSF53850">
    <property type="entry name" value="Periplasmic binding protein-like II"/>
    <property type="match status" value="1"/>
</dbReference>
<feature type="signal peptide" evidence="6">
    <location>
        <begin position="1"/>
        <end position="21"/>
    </location>
</feature>
<dbReference type="PROSITE" id="PS01037">
    <property type="entry name" value="SBP_BACTERIAL_1"/>
    <property type="match status" value="1"/>
</dbReference>
<evidence type="ECO:0000256" key="2">
    <source>
        <dbReference type="ARBA" id="ARBA00008520"/>
    </source>
</evidence>
<feature type="chain" id="PRO_5047458827" evidence="6">
    <location>
        <begin position="22"/>
        <end position="424"/>
    </location>
</feature>
<sequence>MKLRTLGLVGLCLMVSLMLVACGGGTTVKNNSETIETAIKEKTTITFWHTLVGKQEEALKKLTSEFERENPKVKVNLQSQVSYSNLQAKLMSTMQAPKALPTITQAYPGWLWYASKNKMLVNLQPYISNKKIGIFGEEAIKKELMESAQLEGVQYGLPFNKSTTVLFYNQDLLKKYGINVPKTLDELEKASKKVYEKSNHKVIGAGFDSLSNYYTTALKDAGINFDDKTDFMSPTSKAVIDYYFRGVKAGYFRIAGSDKYMSKVFANQKIAFYVASSAVESFIAQDLKFTYNVAASPTQHAIQQGADIYMFSQADAKQRTAAYLYEKFLAKTSSTVYLANQTGYIPVTYAGMKDPVYVKSKSSKLPAVIKEATEHLFVNPVQENSDAAYTQLDVAMQTILSNPRGKEEGLIKQGEMQLKNAWTK</sequence>
<name>A0ABV4D1Y8_9LACT</name>
<dbReference type="InterPro" id="IPR050490">
    <property type="entry name" value="Bact_solute-bd_prot1"/>
</dbReference>
<dbReference type="RefSeq" id="WP_369948216.1">
    <property type="nucleotide sequence ID" value="NZ_JBCLSH010000011.1"/>
</dbReference>
<accession>A0ABV4D1Y8</accession>
<dbReference type="EMBL" id="JBCLSH010000011">
    <property type="protein sequence ID" value="MEY8443571.1"/>
    <property type="molecule type" value="Genomic_DNA"/>
</dbReference>
<dbReference type="Proteomes" id="UP001565283">
    <property type="component" value="Unassembled WGS sequence"/>
</dbReference>
<dbReference type="InterPro" id="IPR006059">
    <property type="entry name" value="SBP"/>
</dbReference>
<proteinExistence type="inferred from homology"/>
<evidence type="ECO:0000256" key="1">
    <source>
        <dbReference type="ARBA" id="ARBA00004196"/>
    </source>
</evidence>
<dbReference type="Gene3D" id="3.40.190.10">
    <property type="entry name" value="Periplasmic binding protein-like II"/>
    <property type="match status" value="1"/>
</dbReference>
<keyword evidence="5" id="KW-0574">Periplasm</keyword>
<keyword evidence="8" id="KW-1185">Reference proteome</keyword>
<evidence type="ECO:0000256" key="6">
    <source>
        <dbReference type="SAM" id="SignalP"/>
    </source>
</evidence>
<comment type="subcellular location">
    <subcellularLocation>
        <location evidence="1">Cell envelope</location>
    </subcellularLocation>
</comment>
<gene>
    <name evidence="7" type="ORF">AALA52_04840</name>
</gene>
<keyword evidence="4 6" id="KW-0732">Signal</keyword>
<evidence type="ECO:0000313" key="8">
    <source>
        <dbReference type="Proteomes" id="UP001565283"/>
    </source>
</evidence>
<dbReference type="InterPro" id="IPR006061">
    <property type="entry name" value="SBP_1_CS"/>
</dbReference>
<organism evidence="7 8">
    <name type="scientific">Lactococcus ileimucosae</name>
    <dbReference type="NCBI Taxonomy" id="2941329"/>
    <lineage>
        <taxon>Bacteria</taxon>
        <taxon>Bacillati</taxon>
        <taxon>Bacillota</taxon>
        <taxon>Bacilli</taxon>
        <taxon>Lactobacillales</taxon>
        <taxon>Streptococcaceae</taxon>
        <taxon>Lactococcus</taxon>
    </lineage>
</organism>